<feature type="domain" description="RING-type" evidence="5">
    <location>
        <begin position="22"/>
        <end position="63"/>
    </location>
</feature>
<evidence type="ECO:0000256" key="2">
    <source>
        <dbReference type="ARBA" id="ARBA00022833"/>
    </source>
</evidence>
<gene>
    <name evidence="6" type="ORF">g.8444</name>
</gene>
<dbReference type="PANTHER" id="PTHR47035:SF3">
    <property type="entry name" value="OS11G0150450 PROTEIN"/>
    <property type="match status" value="1"/>
</dbReference>
<dbReference type="InterPro" id="IPR053070">
    <property type="entry name" value="RING-type_E3_ubiquitin-ligase"/>
</dbReference>
<feature type="non-terminal residue" evidence="6">
    <location>
        <position position="206"/>
    </location>
</feature>
<evidence type="ECO:0000256" key="1">
    <source>
        <dbReference type="ARBA" id="ARBA00022771"/>
    </source>
</evidence>
<dbReference type="EMBL" id="GECU01015037">
    <property type="protein sequence ID" value="JAS92669.1"/>
    <property type="molecule type" value="Transcribed_RNA"/>
</dbReference>
<protein>
    <recommendedName>
        <fullName evidence="5">RING-type domain-containing protein</fullName>
    </recommendedName>
</protein>
<keyword evidence="1 3" id="KW-0863">Zinc-finger</keyword>
<evidence type="ECO:0000256" key="3">
    <source>
        <dbReference type="PROSITE-ProRule" id="PRU00175"/>
    </source>
</evidence>
<dbReference type="Gene3D" id="3.30.40.10">
    <property type="entry name" value="Zinc/RING finger domain, C3HC4 (zinc finger)"/>
    <property type="match status" value="1"/>
</dbReference>
<evidence type="ECO:0000313" key="6">
    <source>
        <dbReference type="EMBL" id="JAS92669.1"/>
    </source>
</evidence>
<dbReference type="SUPFAM" id="SSF57850">
    <property type="entry name" value="RING/U-box"/>
    <property type="match status" value="1"/>
</dbReference>
<evidence type="ECO:0000256" key="4">
    <source>
        <dbReference type="SAM" id="MobiDB-lite"/>
    </source>
</evidence>
<accession>A0A1B6J0H0</accession>
<sequence length="206" mass="24082">MDSRPWTVIDISEAQVDAQLQCCICLRHYSINERVSRLVCNHVFHEACITQWFQRQHTCPTCRIEVEMTTGDNADEDFENAPRYAYMINLLDYQDGENMTENEDDSTDEENVTENEDDITDEENVTENENDRTDEEGMTENDSDSDSTDGYEAIVDYEDVNDHEDYDDGDVDYENEDDVDVDYENEDDVDVDYENEDDVDVDYENE</sequence>
<keyword evidence="2" id="KW-0862">Zinc</keyword>
<keyword evidence="1 3" id="KW-0479">Metal-binding</keyword>
<organism evidence="6">
    <name type="scientific">Homalodisca liturata</name>
    <dbReference type="NCBI Taxonomy" id="320908"/>
    <lineage>
        <taxon>Eukaryota</taxon>
        <taxon>Metazoa</taxon>
        <taxon>Ecdysozoa</taxon>
        <taxon>Arthropoda</taxon>
        <taxon>Hexapoda</taxon>
        <taxon>Insecta</taxon>
        <taxon>Pterygota</taxon>
        <taxon>Neoptera</taxon>
        <taxon>Paraneoptera</taxon>
        <taxon>Hemiptera</taxon>
        <taxon>Auchenorrhyncha</taxon>
        <taxon>Membracoidea</taxon>
        <taxon>Cicadellidae</taxon>
        <taxon>Cicadellinae</taxon>
        <taxon>Proconiini</taxon>
        <taxon>Homalodisca</taxon>
    </lineage>
</organism>
<feature type="region of interest" description="Disordered" evidence="4">
    <location>
        <begin position="97"/>
        <end position="206"/>
    </location>
</feature>
<dbReference type="PROSITE" id="PS50089">
    <property type="entry name" value="ZF_RING_2"/>
    <property type="match status" value="1"/>
</dbReference>
<dbReference type="InterPro" id="IPR013083">
    <property type="entry name" value="Znf_RING/FYVE/PHD"/>
</dbReference>
<dbReference type="AlphaFoldDB" id="A0A1B6J0H0"/>
<dbReference type="CDD" id="cd16448">
    <property type="entry name" value="RING-H2"/>
    <property type="match status" value="1"/>
</dbReference>
<dbReference type="GO" id="GO:0008270">
    <property type="term" value="F:zinc ion binding"/>
    <property type="evidence" value="ECO:0007669"/>
    <property type="project" value="UniProtKB-KW"/>
</dbReference>
<dbReference type="PANTHER" id="PTHR47035">
    <property type="entry name" value="OS11G0150450 PROTEIN"/>
    <property type="match status" value="1"/>
</dbReference>
<dbReference type="Pfam" id="PF13639">
    <property type="entry name" value="zf-RING_2"/>
    <property type="match status" value="1"/>
</dbReference>
<dbReference type="InterPro" id="IPR001841">
    <property type="entry name" value="Znf_RING"/>
</dbReference>
<proteinExistence type="predicted"/>
<name>A0A1B6J0H0_9HEMI</name>
<dbReference type="SMART" id="SM00184">
    <property type="entry name" value="RING"/>
    <property type="match status" value="1"/>
</dbReference>
<reference evidence="6" key="1">
    <citation type="submission" date="2015-11" db="EMBL/GenBank/DDBJ databases">
        <title>De novo transcriptome assembly of four potential Pierce s Disease insect vectors from Arizona vineyards.</title>
        <authorList>
            <person name="Tassone E.E."/>
        </authorList>
    </citation>
    <scope>NUCLEOTIDE SEQUENCE</scope>
</reference>
<evidence type="ECO:0000259" key="5">
    <source>
        <dbReference type="PROSITE" id="PS50089"/>
    </source>
</evidence>